<gene>
    <name evidence="2" type="ORF">NOCA2220081</name>
</gene>
<sequence length="326" mass="36032">MHQPADSAWLSDAAMAAYEYVLFHDDWTMEGLAEAIDLPPGEALDELVARGLIRSSQESPREFVTVAPAVGLRAVVDTVEAALSDHLADVNRLRASTTALMERFEEHRARELRGRFEVLRGRDATVRRIGELFSETGSEICTVVSSLPSEQALEQARAGDRELFERGVSVRALFLEGHLRQSPPLRRYLDWMQTYGGQIRVAYVLPSRLMTFDRHTALVALEPENAAAGAIVVHSPGLVDVVATLFEQLWSNAATVAGPDVERPQVSEIEVAVLKLLASGMKDEAVSRRTGLSLRSVRRLIAALSERLDAHSRFELGVRSRDLDLI</sequence>
<dbReference type="AlphaFoldDB" id="A0A2P2BYR2"/>
<dbReference type="SUPFAM" id="SSF46894">
    <property type="entry name" value="C-terminal effector domain of the bipartite response regulators"/>
    <property type="match status" value="1"/>
</dbReference>
<reference evidence="2" key="1">
    <citation type="submission" date="2015-08" db="EMBL/GenBank/DDBJ databases">
        <authorList>
            <person name="Babu N.S."/>
            <person name="Beckwith C.J."/>
            <person name="Beseler K.G."/>
            <person name="Brison A."/>
            <person name="Carone J.V."/>
            <person name="Caskin T.P."/>
            <person name="Diamond M."/>
            <person name="Durham M.E."/>
            <person name="Foxe J.M."/>
            <person name="Go M."/>
            <person name="Henderson B.A."/>
            <person name="Jones I.B."/>
            <person name="McGettigan J.A."/>
            <person name="Micheletti S.J."/>
            <person name="Nasrallah M.E."/>
            <person name="Ortiz D."/>
            <person name="Piller C.R."/>
            <person name="Privatt S.R."/>
            <person name="Schneider S.L."/>
            <person name="Sharp S."/>
            <person name="Smith T.C."/>
            <person name="Stanton J.D."/>
            <person name="Ullery H.E."/>
            <person name="Wilson R.J."/>
            <person name="Serrano M.G."/>
            <person name="Buck G."/>
            <person name="Lee V."/>
            <person name="Wang Y."/>
            <person name="Carvalho R."/>
            <person name="Voegtly L."/>
            <person name="Shi R."/>
            <person name="Duckworth R."/>
            <person name="Johnson A."/>
            <person name="Loviza R."/>
            <person name="Walstead R."/>
            <person name="Shah Z."/>
            <person name="Kiflezghi M."/>
            <person name="Wade K."/>
            <person name="Ball S.L."/>
            <person name="Bradley K.W."/>
            <person name="Asai D.J."/>
            <person name="Bowman C.A."/>
            <person name="Russell D.A."/>
            <person name="Pope W.H."/>
            <person name="Jacobs-Sera D."/>
            <person name="Hendrix R.W."/>
            <person name="Hatfull G.F."/>
        </authorList>
    </citation>
    <scope>NUCLEOTIDE SEQUENCE</scope>
</reference>
<feature type="domain" description="HTH luxR-type" evidence="1">
    <location>
        <begin position="259"/>
        <end position="324"/>
    </location>
</feature>
<protein>
    <recommendedName>
        <fullName evidence="1">HTH luxR-type domain-containing protein</fullName>
    </recommendedName>
</protein>
<name>A0A2P2BYR2_9ZZZZ</name>
<dbReference type="Gene3D" id="1.10.10.10">
    <property type="entry name" value="Winged helix-like DNA-binding domain superfamily/Winged helix DNA-binding domain"/>
    <property type="match status" value="1"/>
</dbReference>
<proteinExistence type="predicted"/>
<dbReference type="EMBL" id="CZKA01000015">
    <property type="protein sequence ID" value="CUR54890.1"/>
    <property type="molecule type" value="Genomic_DNA"/>
</dbReference>
<evidence type="ECO:0000313" key="2">
    <source>
        <dbReference type="EMBL" id="CUR54890.1"/>
    </source>
</evidence>
<dbReference type="PROSITE" id="PS50043">
    <property type="entry name" value="HTH_LUXR_2"/>
    <property type="match status" value="1"/>
</dbReference>
<accession>A0A2P2BYR2</accession>
<dbReference type="InterPro" id="IPR051797">
    <property type="entry name" value="TrmB-like"/>
</dbReference>
<organism evidence="2">
    <name type="scientific">metagenome</name>
    <dbReference type="NCBI Taxonomy" id="256318"/>
    <lineage>
        <taxon>unclassified sequences</taxon>
        <taxon>metagenomes</taxon>
    </lineage>
</organism>
<dbReference type="GO" id="GO:0003677">
    <property type="term" value="F:DNA binding"/>
    <property type="evidence" value="ECO:0007669"/>
    <property type="project" value="InterPro"/>
</dbReference>
<dbReference type="GO" id="GO:0006355">
    <property type="term" value="P:regulation of DNA-templated transcription"/>
    <property type="evidence" value="ECO:0007669"/>
    <property type="project" value="InterPro"/>
</dbReference>
<evidence type="ECO:0000259" key="1">
    <source>
        <dbReference type="PROSITE" id="PS50043"/>
    </source>
</evidence>
<dbReference type="PANTHER" id="PTHR34293">
    <property type="entry name" value="HTH-TYPE TRANSCRIPTIONAL REGULATOR TRMBL2"/>
    <property type="match status" value="1"/>
</dbReference>
<dbReference type="InterPro" id="IPR036388">
    <property type="entry name" value="WH-like_DNA-bd_sf"/>
</dbReference>
<dbReference type="InterPro" id="IPR016032">
    <property type="entry name" value="Sig_transdc_resp-reg_C-effctor"/>
</dbReference>
<dbReference type="InterPro" id="IPR000792">
    <property type="entry name" value="Tscrpt_reg_LuxR_C"/>
</dbReference>
<dbReference type="PANTHER" id="PTHR34293:SF1">
    <property type="entry name" value="HTH-TYPE TRANSCRIPTIONAL REGULATOR TRMBL2"/>
    <property type="match status" value="1"/>
</dbReference>
<dbReference type="SMART" id="SM00421">
    <property type="entry name" value="HTH_LUXR"/>
    <property type="match status" value="1"/>
</dbReference>